<dbReference type="GO" id="GO:0016491">
    <property type="term" value="F:oxidoreductase activity"/>
    <property type="evidence" value="ECO:0007669"/>
    <property type="project" value="UniProtKB-KW"/>
</dbReference>
<gene>
    <name evidence="3" type="ORF">UFOPK3609_01088</name>
</gene>
<dbReference type="EMBL" id="CAFBMQ010000163">
    <property type="protein sequence ID" value="CAB4914870.1"/>
    <property type="molecule type" value="Genomic_DNA"/>
</dbReference>
<dbReference type="SUPFAM" id="SSF51735">
    <property type="entry name" value="NAD(P)-binding Rossmann-fold domains"/>
    <property type="match status" value="1"/>
</dbReference>
<protein>
    <submittedName>
        <fullName evidence="3">Unannotated protein</fullName>
    </submittedName>
</protein>
<dbReference type="PRINTS" id="PR00080">
    <property type="entry name" value="SDRFAMILY"/>
</dbReference>
<keyword evidence="2" id="KW-0560">Oxidoreductase</keyword>
<dbReference type="AlphaFoldDB" id="A0A6J7HF12"/>
<dbReference type="NCBIfam" id="NF005559">
    <property type="entry name" value="PRK07231.1"/>
    <property type="match status" value="1"/>
</dbReference>
<dbReference type="Pfam" id="PF13561">
    <property type="entry name" value="adh_short_C2"/>
    <property type="match status" value="1"/>
</dbReference>
<dbReference type="PANTHER" id="PTHR43639:SF1">
    <property type="entry name" value="SHORT-CHAIN DEHYDROGENASE_REDUCTASE FAMILY PROTEIN"/>
    <property type="match status" value="1"/>
</dbReference>
<evidence type="ECO:0000256" key="1">
    <source>
        <dbReference type="ARBA" id="ARBA00006484"/>
    </source>
</evidence>
<accession>A0A6J7HF12</accession>
<sequence length="256" mass="26582">MPILDGKTLIVTGGNSGIGAAIVVAAAAEGADIVIDYVAHEDATEKMISTIEAAGGRAVGVEADVSKPADLRRMVQTAVDTFGRLDVLVNNAGIETRTSILDTTEEDYQKVLDVNLKSAFFGTQVAAKQFIAQGTPGLVLNISSVHEEWPMPGNVAYCVSKGGTRMLTRTAGVELGEHGIRVVNIAPGAVQTPINAGTMADPDKMHALQQAIPVGRMAAPEEIADMVVFLASGKASYMTATTVFIDGGIMQGSVGL</sequence>
<organism evidence="3">
    <name type="scientific">freshwater metagenome</name>
    <dbReference type="NCBI Taxonomy" id="449393"/>
    <lineage>
        <taxon>unclassified sequences</taxon>
        <taxon>metagenomes</taxon>
        <taxon>ecological metagenomes</taxon>
    </lineage>
</organism>
<reference evidence="3" key="1">
    <citation type="submission" date="2020-05" db="EMBL/GenBank/DDBJ databases">
        <authorList>
            <person name="Chiriac C."/>
            <person name="Salcher M."/>
            <person name="Ghai R."/>
            <person name="Kavagutti S V."/>
        </authorList>
    </citation>
    <scope>NUCLEOTIDE SEQUENCE</scope>
</reference>
<dbReference type="Gene3D" id="3.40.50.720">
    <property type="entry name" value="NAD(P)-binding Rossmann-like Domain"/>
    <property type="match status" value="1"/>
</dbReference>
<dbReference type="PRINTS" id="PR00081">
    <property type="entry name" value="GDHRDH"/>
</dbReference>
<dbReference type="InterPro" id="IPR002347">
    <property type="entry name" value="SDR_fam"/>
</dbReference>
<dbReference type="InterPro" id="IPR036291">
    <property type="entry name" value="NAD(P)-bd_dom_sf"/>
</dbReference>
<name>A0A6J7HF12_9ZZZZ</name>
<dbReference type="InterPro" id="IPR020904">
    <property type="entry name" value="Sc_DH/Rdtase_CS"/>
</dbReference>
<evidence type="ECO:0000256" key="2">
    <source>
        <dbReference type="ARBA" id="ARBA00023002"/>
    </source>
</evidence>
<comment type="similarity">
    <text evidence="1">Belongs to the short-chain dehydrogenases/reductases (SDR) family.</text>
</comment>
<dbReference type="FunFam" id="3.40.50.720:FF:000084">
    <property type="entry name" value="Short-chain dehydrogenase reductase"/>
    <property type="match status" value="1"/>
</dbReference>
<dbReference type="PROSITE" id="PS00061">
    <property type="entry name" value="ADH_SHORT"/>
    <property type="match status" value="1"/>
</dbReference>
<evidence type="ECO:0000313" key="3">
    <source>
        <dbReference type="EMBL" id="CAB4914870.1"/>
    </source>
</evidence>
<dbReference type="PANTHER" id="PTHR43639">
    <property type="entry name" value="OXIDOREDUCTASE, SHORT-CHAIN DEHYDROGENASE/REDUCTASE FAMILY (AFU_ORTHOLOGUE AFUA_5G02870)"/>
    <property type="match status" value="1"/>
</dbReference>
<proteinExistence type="inferred from homology"/>